<dbReference type="Proteomes" id="UP000233837">
    <property type="component" value="Unassembled WGS sequence"/>
</dbReference>
<reference evidence="3 4" key="1">
    <citation type="journal article" date="2016" name="Sci. Rep.">
        <title>The Dendrobium catenatum Lindl. genome sequence provides insights into polysaccharide synthase, floral development and adaptive evolution.</title>
        <authorList>
            <person name="Zhang G.Q."/>
            <person name="Xu Q."/>
            <person name="Bian C."/>
            <person name="Tsai W.C."/>
            <person name="Yeh C.M."/>
            <person name="Liu K.W."/>
            <person name="Yoshida K."/>
            <person name="Zhang L.S."/>
            <person name="Chang S.B."/>
            <person name="Chen F."/>
            <person name="Shi Y."/>
            <person name="Su Y.Y."/>
            <person name="Zhang Y.Q."/>
            <person name="Chen L.J."/>
            <person name="Yin Y."/>
            <person name="Lin M."/>
            <person name="Huang H."/>
            <person name="Deng H."/>
            <person name="Wang Z.W."/>
            <person name="Zhu S.L."/>
            <person name="Zhao X."/>
            <person name="Deng C."/>
            <person name="Niu S.C."/>
            <person name="Huang J."/>
            <person name="Wang M."/>
            <person name="Liu G.H."/>
            <person name="Yang H.J."/>
            <person name="Xiao X.J."/>
            <person name="Hsiao Y.Y."/>
            <person name="Wu W.L."/>
            <person name="Chen Y.Y."/>
            <person name="Mitsuda N."/>
            <person name="Ohme-Takagi M."/>
            <person name="Luo Y.B."/>
            <person name="Van de Peer Y."/>
            <person name="Liu Z.J."/>
        </authorList>
    </citation>
    <scope>NUCLEOTIDE SEQUENCE [LARGE SCALE GENOMIC DNA]</scope>
    <source>
        <tissue evidence="3">The whole plant</tissue>
    </source>
</reference>
<protein>
    <submittedName>
        <fullName evidence="3">Uncharacterized protein</fullName>
    </submittedName>
</protein>
<dbReference type="OrthoDB" id="1707227at2759"/>
<evidence type="ECO:0000256" key="2">
    <source>
        <dbReference type="SAM" id="Phobius"/>
    </source>
</evidence>
<organism evidence="3 4">
    <name type="scientific">Dendrobium catenatum</name>
    <dbReference type="NCBI Taxonomy" id="906689"/>
    <lineage>
        <taxon>Eukaryota</taxon>
        <taxon>Viridiplantae</taxon>
        <taxon>Streptophyta</taxon>
        <taxon>Embryophyta</taxon>
        <taxon>Tracheophyta</taxon>
        <taxon>Spermatophyta</taxon>
        <taxon>Magnoliopsida</taxon>
        <taxon>Liliopsida</taxon>
        <taxon>Asparagales</taxon>
        <taxon>Orchidaceae</taxon>
        <taxon>Epidendroideae</taxon>
        <taxon>Malaxideae</taxon>
        <taxon>Dendrobiinae</taxon>
        <taxon>Dendrobium</taxon>
    </lineage>
</organism>
<feature type="compositionally biased region" description="Polar residues" evidence="1">
    <location>
        <begin position="253"/>
        <end position="265"/>
    </location>
</feature>
<keyword evidence="4" id="KW-1185">Reference proteome</keyword>
<sequence length="313" mass="34698">MRALSSLGIGLSLVSGFLLLALIAELYYLFLWKKKLANRETEEDYQSPTRELLYIFCWKKPSFLRSTALNPQEVCSSVHIPNGSDDAHIDSSSSKDFLIPFGGGEESVEAELMRLHSLSGPPRFLFTIKEETKEDLESESGRSRKGSRGGSLGDLLLPSETPFLTPLSSPPFFTPPLTPMDCYKHHGFNPLFESTRNEDLVSKVRSSPPPKFKFLKDAEEKLYRKTLMEEAFKAQKANVGFVEDVSKANQISSVASAGRDASSSPSDEEDGSFITIVIGKNREKGHHHNSSSSQVNPLPSPPPVIRQAHWKLG</sequence>
<accession>A0A2I0X8N8</accession>
<dbReference type="AlphaFoldDB" id="A0A2I0X8N8"/>
<keyword evidence="2" id="KW-0472">Membrane</keyword>
<evidence type="ECO:0000256" key="1">
    <source>
        <dbReference type="SAM" id="MobiDB-lite"/>
    </source>
</evidence>
<evidence type="ECO:0000313" key="3">
    <source>
        <dbReference type="EMBL" id="PKU84297.1"/>
    </source>
</evidence>
<keyword evidence="2" id="KW-1133">Transmembrane helix</keyword>
<feature type="region of interest" description="Disordered" evidence="1">
    <location>
        <begin position="253"/>
        <end position="313"/>
    </location>
</feature>
<name>A0A2I0X8N8_9ASPA</name>
<dbReference type="InterPro" id="IPR045884">
    <property type="entry name" value="At5g59350-like"/>
</dbReference>
<gene>
    <name evidence="3" type="ORF">MA16_Dca002810</name>
</gene>
<proteinExistence type="predicted"/>
<dbReference type="PANTHER" id="PTHR34054:SF2">
    <property type="entry name" value="EXPRESSED PROTEIN"/>
    <property type="match status" value="1"/>
</dbReference>
<evidence type="ECO:0000313" key="4">
    <source>
        <dbReference type="Proteomes" id="UP000233837"/>
    </source>
</evidence>
<keyword evidence="2" id="KW-0812">Transmembrane</keyword>
<dbReference type="EMBL" id="KZ502052">
    <property type="protein sequence ID" value="PKU84297.1"/>
    <property type="molecule type" value="Genomic_DNA"/>
</dbReference>
<reference evidence="3 4" key="2">
    <citation type="journal article" date="2017" name="Nature">
        <title>The Apostasia genome and the evolution of orchids.</title>
        <authorList>
            <person name="Zhang G.Q."/>
            <person name="Liu K.W."/>
            <person name="Li Z."/>
            <person name="Lohaus R."/>
            <person name="Hsiao Y.Y."/>
            <person name="Niu S.C."/>
            <person name="Wang J.Y."/>
            <person name="Lin Y.C."/>
            <person name="Xu Q."/>
            <person name="Chen L.J."/>
            <person name="Yoshida K."/>
            <person name="Fujiwara S."/>
            <person name="Wang Z.W."/>
            <person name="Zhang Y.Q."/>
            <person name="Mitsuda N."/>
            <person name="Wang M."/>
            <person name="Liu G.H."/>
            <person name="Pecoraro L."/>
            <person name="Huang H.X."/>
            <person name="Xiao X.J."/>
            <person name="Lin M."/>
            <person name="Wu X.Y."/>
            <person name="Wu W.L."/>
            <person name="Chen Y.Y."/>
            <person name="Chang S.B."/>
            <person name="Sakamoto S."/>
            <person name="Ohme-Takagi M."/>
            <person name="Yagi M."/>
            <person name="Zeng S.J."/>
            <person name="Shen C.Y."/>
            <person name="Yeh C.M."/>
            <person name="Luo Y.B."/>
            <person name="Tsai W.C."/>
            <person name="Van de Peer Y."/>
            <person name="Liu Z.J."/>
        </authorList>
    </citation>
    <scope>NUCLEOTIDE SEQUENCE [LARGE SCALE GENOMIC DNA]</scope>
    <source>
        <tissue evidence="3">The whole plant</tissue>
    </source>
</reference>
<feature type="region of interest" description="Disordered" evidence="1">
    <location>
        <begin position="131"/>
        <end position="154"/>
    </location>
</feature>
<dbReference type="PANTHER" id="PTHR34054">
    <property type="entry name" value="EXPRESSED PROTEIN"/>
    <property type="match status" value="1"/>
</dbReference>
<dbReference type="STRING" id="906689.A0A2I0X8N8"/>
<feature type="transmembrane region" description="Helical" evidence="2">
    <location>
        <begin position="6"/>
        <end position="30"/>
    </location>
</feature>